<dbReference type="GO" id="GO:0006352">
    <property type="term" value="P:DNA-templated transcription initiation"/>
    <property type="evidence" value="ECO:0007669"/>
    <property type="project" value="InterPro"/>
</dbReference>
<evidence type="ECO:0000259" key="6">
    <source>
        <dbReference type="Pfam" id="PF08281"/>
    </source>
</evidence>
<evidence type="ECO:0000256" key="5">
    <source>
        <dbReference type="ARBA" id="ARBA00023163"/>
    </source>
</evidence>
<dbReference type="InterPro" id="IPR014284">
    <property type="entry name" value="RNA_pol_sigma-70_dom"/>
</dbReference>
<dbReference type="InterPro" id="IPR036388">
    <property type="entry name" value="WH-like_DNA-bd_sf"/>
</dbReference>
<feature type="domain" description="RNA polymerase sigma factor 70 region 4 type 2" evidence="6">
    <location>
        <begin position="9"/>
        <end position="60"/>
    </location>
</feature>
<evidence type="ECO:0000313" key="8">
    <source>
        <dbReference type="Proteomes" id="UP000297792"/>
    </source>
</evidence>
<dbReference type="CDD" id="cd06171">
    <property type="entry name" value="Sigma70_r4"/>
    <property type="match status" value="1"/>
</dbReference>
<evidence type="ECO:0000256" key="3">
    <source>
        <dbReference type="ARBA" id="ARBA00023082"/>
    </source>
</evidence>
<dbReference type="PANTHER" id="PTHR30385">
    <property type="entry name" value="SIGMA FACTOR F FLAGELLAR"/>
    <property type="match status" value="1"/>
</dbReference>
<sequence length="68" mass="7414">MSAAPDRTLVAEALTGLPEAQRAVLSRAYYLGWTTRHIAQSLGIPESTVKAQLHQALRRLALTLAETQ</sequence>
<dbReference type="PANTHER" id="PTHR30385:SF7">
    <property type="entry name" value="RNA POLYMERASE SIGMA FACTOR FLIA"/>
    <property type="match status" value="1"/>
</dbReference>
<dbReference type="RefSeq" id="WP_135361602.1">
    <property type="nucleotide sequence ID" value="NZ_JBLVUM010000002.1"/>
</dbReference>
<dbReference type="EMBL" id="RWKA01000018">
    <property type="protein sequence ID" value="TGB37975.1"/>
    <property type="molecule type" value="Genomic_DNA"/>
</dbReference>
<evidence type="ECO:0000256" key="2">
    <source>
        <dbReference type="ARBA" id="ARBA00023015"/>
    </source>
</evidence>
<dbReference type="Pfam" id="PF08281">
    <property type="entry name" value="Sigma70_r4_2"/>
    <property type="match status" value="1"/>
</dbReference>
<comment type="caution">
    <text evidence="7">The sequence shown here is derived from an EMBL/GenBank/DDBJ whole genome shotgun (WGS) entry which is preliminary data.</text>
</comment>
<dbReference type="AlphaFoldDB" id="A0A4Z0HHL6"/>
<dbReference type="SUPFAM" id="SSF88659">
    <property type="entry name" value="Sigma3 and sigma4 domains of RNA polymerase sigma factors"/>
    <property type="match status" value="1"/>
</dbReference>
<keyword evidence="3" id="KW-0731">Sigma factor</keyword>
<dbReference type="Gene3D" id="1.10.10.10">
    <property type="entry name" value="Winged helix-like DNA-binding domain superfamily/Winged helix DNA-binding domain"/>
    <property type="match status" value="1"/>
</dbReference>
<name>A0A4Z0HHL6_MYCPR</name>
<accession>A0A4Z0HHL6</accession>
<evidence type="ECO:0000313" key="7">
    <source>
        <dbReference type="EMBL" id="TGB37975.1"/>
    </source>
</evidence>
<evidence type="ECO:0000256" key="4">
    <source>
        <dbReference type="ARBA" id="ARBA00023125"/>
    </source>
</evidence>
<keyword evidence="5" id="KW-0804">Transcription</keyword>
<keyword evidence="8" id="KW-1185">Reference proteome</keyword>
<keyword evidence="2" id="KW-0805">Transcription regulation</keyword>
<dbReference type="NCBIfam" id="TIGR02937">
    <property type="entry name" value="sigma70-ECF"/>
    <property type="match status" value="1"/>
</dbReference>
<dbReference type="InterPro" id="IPR013324">
    <property type="entry name" value="RNA_pol_sigma_r3/r4-like"/>
</dbReference>
<gene>
    <name evidence="7" type="ORF">EJD98_25895</name>
</gene>
<dbReference type="GO" id="GO:0016987">
    <property type="term" value="F:sigma factor activity"/>
    <property type="evidence" value="ECO:0007669"/>
    <property type="project" value="UniProtKB-KW"/>
</dbReference>
<organism evidence="7 8">
    <name type="scientific">Mycolicibacterium peregrinum</name>
    <name type="common">Mycobacterium peregrinum</name>
    <dbReference type="NCBI Taxonomy" id="43304"/>
    <lineage>
        <taxon>Bacteria</taxon>
        <taxon>Bacillati</taxon>
        <taxon>Actinomycetota</taxon>
        <taxon>Actinomycetes</taxon>
        <taxon>Mycobacteriales</taxon>
        <taxon>Mycobacteriaceae</taxon>
        <taxon>Mycolicibacterium</taxon>
    </lineage>
</organism>
<comment type="similarity">
    <text evidence="1">Belongs to the sigma-70 factor family. ECF subfamily.</text>
</comment>
<dbReference type="GO" id="GO:0003677">
    <property type="term" value="F:DNA binding"/>
    <property type="evidence" value="ECO:0007669"/>
    <property type="project" value="UniProtKB-KW"/>
</dbReference>
<keyword evidence="4" id="KW-0238">DNA-binding</keyword>
<dbReference type="InterPro" id="IPR013249">
    <property type="entry name" value="RNA_pol_sigma70_r4_t2"/>
</dbReference>
<proteinExistence type="inferred from homology"/>
<protein>
    <submittedName>
        <fullName evidence="7">Sigma-70 family RNA polymerase sigma factor</fullName>
    </submittedName>
</protein>
<dbReference type="Proteomes" id="UP000297792">
    <property type="component" value="Unassembled WGS sequence"/>
</dbReference>
<reference evidence="7 8" key="1">
    <citation type="submission" date="2018-12" db="EMBL/GenBank/DDBJ databases">
        <title>Draft genome sequences of Mycolicibacterium peregrinum isolated from a pig with lymphadenitis and from soil on the same Japanese pig farm.</title>
        <authorList>
            <person name="Komatsu T."/>
            <person name="Ohya K."/>
            <person name="Sawai K."/>
            <person name="Odoi J.O."/>
            <person name="Otsu K."/>
            <person name="Ota A."/>
            <person name="Ito T."/>
            <person name="Kawai M."/>
            <person name="Maruyama F."/>
        </authorList>
    </citation>
    <scope>NUCLEOTIDE SEQUENCE [LARGE SCALE GENOMIC DNA]</scope>
    <source>
        <strain evidence="7 8">138</strain>
    </source>
</reference>
<evidence type="ECO:0000256" key="1">
    <source>
        <dbReference type="ARBA" id="ARBA00010641"/>
    </source>
</evidence>